<accession>A0A9N7VNX3</accession>
<feature type="region of interest" description="Disordered" evidence="1">
    <location>
        <begin position="29"/>
        <end position="79"/>
    </location>
</feature>
<evidence type="ECO:0000313" key="3">
    <source>
        <dbReference type="Proteomes" id="UP001153269"/>
    </source>
</evidence>
<feature type="compositionally biased region" description="Polar residues" evidence="1">
    <location>
        <begin position="66"/>
        <end position="79"/>
    </location>
</feature>
<reference evidence="2" key="1">
    <citation type="submission" date="2020-03" db="EMBL/GenBank/DDBJ databases">
        <authorList>
            <person name="Weist P."/>
        </authorList>
    </citation>
    <scope>NUCLEOTIDE SEQUENCE</scope>
</reference>
<feature type="compositionally biased region" description="Low complexity" evidence="1">
    <location>
        <begin position="41"/>
        <end position="58"/>
    </location>
</feature>
<sequence>MQGLKTRVPDRLSAAIYLCLIMQVSNLDERQPAQHQAPSEADAPQPGAQAPQEQPFAANNIPDPQLLSSPRTRQAGNMD</sequence>
<dbReference type="EMBL" id="CADEAL010004158">
    <property type="protein sequence ID" value="CAB1453110.1"/>
    <property type="molecule type" value="Genomic_DNA"/>
</dbReference>
<comment type="caution">
    <text evidence="2">The sequence shown here is derived from an EMBL/GenBank/DDBJ whole genome shotgun (WGS) entry which is preliminary data.</text>
</comment>
<dbReference type="Proteomes" id="UP001153269">
    <property type="component" value="Unassembled WGS sequence"/>
</dbReference>
<organism evidence="2 3">
    <name type="scientific">Pleuronectes platessa</name>
    <name type="common">European plaice</name>
    <dbReference type="NCBI Taxonomy" id="8262"/>
    <lineage>
        <taxon>Eukaryota</taxon>
        <taxon>Metazoa</taxon>
        <taxon>Chordata</taxon>
        <taxon>Craniata</taxon>
        <taxon>Vertebrata</taxon>
        <taxon>Euteleostomi</taxon>
        <taxon>Actinopterygii</taxon>
        <taxon>Neopterygii</taxon>
        <taxon>Teleostei</taxon>
        <taxon>Neoteleostei</taxon>
        <taxon>Acanthomorphata</taxon>
        <taxon>Carangaria</taxon>
        <taxon>Pleuronectiformes</taxon>
        <taxon>Pleuronectoidei</taxon>
        <taxon>Pleuronectidae</taxon>
        <taxon>Pleuronectes</taxon>
    </lineage>
</organism>
<evidence type="ECO:0000313" key="2">
    <source>
        <dbReference type="EMBL" id="CAB1453110.1"/>
    </source>
</evidence>
<gene>
    <name evidence="2" type="ORF">PLEPLA_LOCUS40860</name>
</gene>
<name>A0A9N7VNX3_PLEPL</name>
<keyword evidence="3" id="KW-1185">Reference proteome</keyword>
<protein>
    <submittedName>
        <fullName evidence="2">Uncharacterized protein</fullName>
    </submittedName>
</protein>
<evidence type="ECO:0000256" key="1">
    <source>
        <dbReference type="SAM" id="MobiDB-lite"/>
    </source>
</evidence>
<proteinExistence type="predicted"/>
<dbReference type="AlphaFoldDB" id="A0A9N7VNX3"/>